<dbReference type="AlphaFoldDB" id="A0A9N8WFG0"/>
<evidence type="ECO:0000313" key="1">
    <source>
        <dbReference type="EMBL" id="CAG8483899.1"/>
    </source>
</evidence>
<reference evidence="1" key="1">
    <citation type="submission" date="2021-06" db="EMBL/GenBank/DDBJ databases">
        <authorList>
            <person name="Kallberg Y."/>
            <person name="Tangrot J."/>
            <person name="Rosling A."/>
        </authorList>
    </citation>
    <scope>NUCLEOTIDE SEQUENCE</scope>
    <source>
        <strain evidence="1">87-6 pot B 2015</strain>
    </source>
</reference>
<name>A0A9N8WFG0_FUNMO</name>
<dbReference type="EMBL" id="CAJVPP010000450">
    <property type="protein sequence ID" value="CAG8483899.1"/>
    <property type="molecule type" value="Genomic_DNA"/>
</dbReference>
<protein>
    <submittedName>
        <fullName evidence="1">2945_t:CDS:1</fullName>
    </submittedName>
</protein>
<evidence type="ECO:0000313" key="2">
    <source>
        <dbReference type="Proteomes" id="UP000789375"/>
    </source>
</evidence>
<dbReference type="Proteomes" id="UP000789375">
    <property type="component" value="Unassembled WGS sequence"/>
</dbReference>
<gene>
    <name evidence="1" type="ORF">FMOSSE_LOCUS3170</name>
</gene>
<organism evidence="1 2">
    <name type="scientific">Funneliformis mosseae</name>
    <name type="common">Endomycorrhizal fungus</name>
    <name type="synonym">Glomus mosseae</name>
    <dbReference type="NCBI Taxonomy" id="27381"/>
    <lineage>
        <taxon>Eukaryota</taxon>
        <taxon>Fungi</taxon>
        <taxon>Fungi incertae sedis</taxon>
        <taxon>Mucoromycota</taxon>
        <taxon>Glomeromycotina</taxon>
        <taxon>Glomeromycetes</taxon>
        <taxon>Glomerales</taxon>
        <taxon>Glomeraceae</taxon>
        <taxon>Funneliformis</taxon>
    </lineage>
</organism>
<comment type="caution">
    <text evidence="1">The sequence shown here is derived from an EMBL/GenBank/DDBJ whole genome shotgun (WGS) entry which is preliminary data.</text>
</comment>
<accession>A0A9N8WFG0</accession>
<proteinExistence type="predicted"/>
<keyword evidence="2" id="KW-1185">Reference proteome</keyword>
<sequence>MPSGICRQNAFFEDDFPVAEEEARTFREYHERMSRQESYSRDKAKLFCARGVLLVLPDLSNLDQFLELELLSFKMFYEIIWIPFLLDVIVEDWLSRGREFLIERMAIFN</sequence>